<dbReference type="GO" id="GO:0005576">
    <property type="term" value="C:extracellular region"/>
    <property type="evidence" value="ECO:0007669"/>
    <property type="project" value="UniProtKB-SubCell"/>
</dbReference>
<dbReference type="OrthoDB" id="1887033at2759"/>
<keyword evidence="9" id="KW-0961">Cell wall biogenesis/degradation</keyword>
<reference evidence="21 22" key="1">
    <citation type="submission" date="2015-01" db="EMBL/GenBank/DDBJ databases">
        <title>The Genome Sequence of Rhinocladiella mackenzie CBS 650.93.</title>
        <authorList>
            <consortium name="The Broad Institute Genomics Platform"/>
            <person name="Cuomo C."/>
            <person name="de Hoog S."/>
            <person name="Gorbushina A."/>
            <person name="Stielow B."/>
            <person name="Teixiera M."/>
            <person name="Abouelleil A."/>
            <person name="Chapman S.B."/>
            <person name="Priest M."/>
            <person name="Young S.K."/>
            <person name="Wortman J."/>
            <person name="Nusbaum C."/>
            <person name="Birren B."/>
        </authorList>
    </citation>
    <scope>NUCLEOTIDE SEQUENCE [LARGE SCALE GENOMIC DNA]</scope>
    <source>
        <strain evidence="21 22">CBS 650.93</strain>
    </source>
</reference>
<proteinExistence type="inferred from homology"/>
<evidence type="ECO:0000313" key="21">
    <source>
        <dbReference type="EMBL" id="KIX09235.1"/>
    </source>
</evidence>
<dbReference type="Gene3D" id="3.20.20.80">
    <property type="entry name" value="Glycosidases"/>
    <property type="match status" value="1"/>
</dbReference>
<feature type="chain" id="PRO_5002244970" description="glucan endo-1,6-beta-glucosidase" evidence="19">
    <location>
        <begin position="22"/>
        <end position="472"/>
    </location>
</feature>
<dbReference type="Proteomes" id="UP000053617">
    <property type="component" value="Unassembled WGS sequence"/>
</dbReference>
<comment type="catalytic activity">
    <reaction evidence="11">
        <text>Random hydrolysis of (1-&gt;6)-linkages in (1-&gt;6)-beta-D-glucans.</text>
        <dbReference type="EC" id="3.2.1.75"/>
    </reaction>
</comment>
<evidence type="ECO:0000259" key="20">
    <source>
        <dbReference type="Pfam" id="PF00150"/>
    </source>
</evidence>
<dbReference type="GeneID" id="25288385"/>
<evidence type="ECO:0000256" key="7">
    <source>
        <dbReference type="ARBA" id="ARBA00023277"/>
    </source>
</evidence>
<dbReference type="AlphaFoldDB" id="A0A0D2JIH8"/>
<keyword evidence="18" id="KW-0472">Membrane</keyword>
<keyword evidence="18" id="KW-1133">Transmembrane helix</keyword>
<evidence type="ECO:0000256" key="10">
    <source>
        <dbReference type="ARBA" id="ARBA00023326"/>
    </source>
</evidence>
<dbReference type="SUPFAM" id="SSF51445">
    <property type="entry name" value="(Trans)glycosidases"/>
    <property type="match status" value="1"/>
</dbReference>
<dbReference type="RefSeq" id="XP_013276371.1">
    <property type="nucleotide sequence ID" value="XM_013420917.1"/>
</dbReference>
<keyword evidence="5 17" id="KW-0378">Hydrolase</keyword>
<dbReference type="GO" id="GO:0046557">
    <property type="term" value="F:glucan endo-1,6-beta-glucosidase activity"/>
    <property type="evidence" value="ECO:0007669"/>
    <property type="project" value="UniProtKB-EC"/>
</dbReference>
<evidence type="ECO:0000256" key="4">
    <source>
        <dbReference type="ARBA" id="ARBA00022729"/>
    </source>
</evidence>
<dbReference type="EMBL" id="KN847475">
    <property type="protein sequence ID" value="KIX09235.1"/>
    <property type="molecule type" value="Genomic_DNA"/>
</dbReference>
<comment type="function">
    <text evidence="12">Beta-glucanases participate in the metabolism of beta-glucan, the main structural component of the cell wall. Acts on lutean, pustulan and 1,6-oligo-beta-D-glucosides.</text>
</comment>
<dbReference type="InterPro" id="IPR050386">
    <property type="entry name" value="Glycosyl_hydrolase_5"/>
</dbReference>
<name>A0A0D2JIH8_9EURO</name>
<evidence type="ECO:0000256" key="19">
    <source>
        <dbReference type="SAM" id="SignalP"/>
    </source>
</evidence>
<dbReference type="InterPro" id="IPR017853">
    <property type="entry name" value="GH"/>
</dbReference>
<accession>A0A0D2JIH8</accession>
<keyword evidence="6" id="KW-0325">Glycoprotein</keyword>
<dbReference type="PANTHER" id="PTHR31297">
    <property type="entry name" value="GLUCAN ENDO-1,6-BETA-GLUCOSIDASE B"/>
    <property type="match status" value="1"/>
</dbReference>
<dbReference type="HOGENOM" id="CLU_004624_7_0_1"/>
<keyword evidence="8 17" id="KW-0326">Glycosidase</keyword>
<keyword evidence="7" id="KW-0119">Carbohydrate metabolism</keyword>
<dbReference type="InterPro" id="IPR001547">
    <property type="entry name" value="Glyco_hydro_5"/>
</dbReference>
<organism evidence="21 22">
    <name type="scientific">Rhinocladiella mackenziei CBS 650.93</name>
    <dbReference type="NCBI Taxonomy" id="1442369"/>
    <lineage>
        <taxon>Eukaryota</taxon>
        <taxon>Fungi</taxon>
        <taxon>Dikarya</taxon>
        <taxon>Ascomycota</taxon>
        <taxon>Pezizomycotina</taxon>
        <taxon>Eurotiomycetes</taxon>
        <taxon>Chaetothyriomycetidae</taxon>
        <taxon>Chaetothyriales</taxon>
        <taxon>Herpotrichiellaceae</taxon>
        <taxon>Rhinocladiella</taxon>
    </lineage>
</organism>
<comment type="similarity">
    <text evidence="2 17">Belongs to the glycosyl hydrolase 5 (cellulase A) family.</text>
</comment>
<dbReference type="EC" id="3.2.1.75" evidence="13"/>
<evidence type="ECO:0000256" key="17">
    <source>
        <dbReference type="RuleBase" id="RU361153"/>
    </source>
</evidence>
<dbReference type="STRING" id="1442369.A0A0D2JIH8"/>
<keyword evidence="22" id="KW-1185">Reference proteome</keyword>
<evidence type="ECO:0000256" key="1">
    <source>
        <dbReference type="ARBA" id="ARBA00004613"/>
    </source>
</evidence>
<evidence type="ECO:0000256" key="3">
    <source>
        <dbReference type="ARBA" id="ARBA00022525"/>
    </source>
</evidence>
<dbReference type="GO" id="GO:0009251">
    <property type="term" value="P:glucan catabolic process"/>
    <property type="evidence" value="ECO:0007669"/>
    <property type="project" value="TreeGrafter"/>
</dbReference>
<evidence type="ECO:0000313" key="22">
    <source>
        <dbReference type="Proteomes" id="UP000053617"/>
    </source>
</evidence>
<dbReference type="Pfam" id="PF00150">
    <property type="entry name" value="Cellulase"/>
    <property type="match status" value="1"/>
</dbReference>
<feature type="domain" description="Glycoside hydrolase family 5" evidence="20">
    <location>
        <begin position="114"/>
        <end position="405"/>
    </location>
</feature>
<gene>
    <name evidence="21" type="ORF">Z518_00314</name>
</gene>
<dbReference type="GO" id="GO:0009986">
    <property type="term" value="C:cell surface"/>
    <property type="evidence" value="ECO:0007669"/>
    <property type="project" value="TreeGrafter"/>
</dbReference>
<evidence type="ECO:0000256" key="11">
    <source>
        <dbReference type="ARBA" id="ARBA00036633"/>
    </source>
</evidence>
<dbReference type="GO" id="GO:0004338">
    <property type="term" value="F:glucan exo-1,3-beta-glucosidase activity"/>
    <property type="evidence" value="ECO:0007669"/>
    <property type="project" value="TreeGrafter"/>
</dbReference>
<evidence type="ECO:0000256" key="13">
    <source>
        <dbReference type="ARBA" id="ARBA00038935"/>
    </source>
</evidence>
<evidence type="ECO:0000256" key="5">
    <source>
        <dbReference type="ARBA" id="ARBA00022801"/>
    </source>
</evidence>
<evidence type="ECO:0000256" key="16">
    <source>
        <dbReference type="ARBA" id="ARBA00043257"/>
    </source>
</evidence>
<feature type="transmembrane region" description="Helical" evidence="18">
    <location>
        <begin position="452"/>
        <end position="471"/>
    </location>
</feature>
<keyword evidence="18" id="KW-0812">Transmembrane</keyword>
<evidence type="ECO:0000256" key="12">
    <source>
        <dbReference type="ARBA" id="ARBA00037628"/>
    </source>
</evidence>
<evidence type="ECO:0000256" key="15">
    <source>
        <dbReference type="ARBA" id="ARBA00042025"/>
    </source>
</evidence>
<keyword evidence="4 19" id="KW-0732">Signal</keyword>
<sequence length="472" mass="53618">MHFINACSVIFSSLLATGSRAWLPGEHHQILSQDGVNLFSRGSLHQAGLLTKRYLPNNYGNDKNSIRGINLGSLFIIENWLANDVFASWGCNSTSEFDCVSSLHDQDKANRLFQNHWRSWITEEDFRQMVSYGLNTVRIPVGYWFLESIVDDKSEHFAQGGEPYLDRVVGWAKDAGLYVIISLHGAPGAQVTDPFTGQLNSDPGFYHEYNYDRAYRWLEWITDKIHTNPAYSTVGMLELVNEPERIKSTAKYPDAWANSHSMRQTYYPTAWSRIRAKESTLNVTSDAQLSIMMMDEKWGSGDPNQYLPRNPHLAAYDDHAYIKYAGVAENKDAYLQFSCNYSRSGDSNPIVVGEWSLSVATNIESTGNWDPTRDENKDFYRKYWASQVMSYETAAQGWVFWTWKTTGTLNDPRWDYQKAVAAGIIDTNIDNAYSLDICRKENEDSGSSSRNGASIMLTFVTAIILVISFCIH</sequence>
<evidence type="ECO:0000256" key="9">
    <source>
        <dbReference type="ARBA" id="ARBA00023316"/>
    </source>
</evidence>
<dbReference type="PANTHER" id="PTHR31297:SF39">
    <property type="entry name" value="GLUCAN ENDO-1,6-BETA-GLUCOSIDASE B"/>
    <property type="match status" value="1"/>
</dbReference>
<evidence type="ECO:0000256" key="2">
    <source>
        <dbReference type="ARBA" id="ARBA00005641"/>
    </source>
</evidence>
<comment type="subcellular location">
    <subcellularLocation>
        <location evidence="1">Secreted</location>
    </subcellularLocation>
</comment>
<keyword evidence="3" id="KW-0964">Secreted</keyword>
<keyword evidence="10" id="KW-0624">Polysaccharide degradation</keyword>
<protein>
    <recommendedName>
        <fullName evidence="13">glucan endo-1,6-beta-glucosidase</fullName>
        <ecNumber evidence="13">3.2.1.75</ecNumber>
    </recommendedName>
    <alternativeName>
        <fullName evidence="15">Beta-1,6-glucanase B</fullName>
    </alternativeName>
    <alternativeName>
        <fullName evidence="14">Endo-1,6-beta-D-glucanase B</fullName>
    </alternativeName>
    <alternativeName>
        <fullName evidence="16">Endo-1,6-beta-glucanase B</fullName>
    </alternativeName>
</protein>
<evidence type="ECO:0000256" key="6">
    <source>
        <dbReference type="ARBA" id="ARBA00023180"/>
    </source>
</evidence>
<evidence type="ECO:0000256" key="18">
    <source>
        <dbReference type="SAM" id="Phobius"/>
    </source>
</evidence>
<feature type="signal peptide" evidence="19">
    <location>
        <begin position="1"/>
        <end position="21"/>
    </location>
</feature>
<dbReference type="GO" id="GO:0071555">
    <property type="term" value="P:cell wall organization"/>
    <property type="evidence" value="ECO:0007669"/>
    <property type="project" value="UniProtKB-KW"/>
</dbReference>
<evidence type="ECO:0000256" key="14">
    <source>
        <dbReference type="ARBA" id="ARBA00041472"/>
    </source>
</evidence>
<evidence type="ECO:0000256" key="8">
    <source>
        <dbReference type="ARBA" id="ARBA00023295"/>
    </source>
</evidence>
<dbReference type="VEuPathDB" id="FungiDB:Z518_00314"/>